<gene>
    <name evidence="1" type="ORF">KHLLAP_LOCUS13916</name>
</gene>
<dbReference type="Proteomes" id="UP001295740">
    <property type="component" value="Unassembled WGS sequence"/>
</dbReference>
<accession>A0AAI8VYJ7</accession>
<keyword evidence="2" id="KW-1185">Reference proteome</keyword>
<organism evidence="1 2">
    <name type="scientific">Anthostomella pinea</name>
    <dbReference type="NCBI Taxonomy" id="933095"/>
    <lineage>
        <taxon>Eukaryota</taxon>
        <taxon>Fungi</taxon>
        <taxon>Dikarya</taxon>
        <taxon>Ascomycota</taxon>
        <taxon>Pezizomycotina</taxon>
        <taxon>Sordariomycetes</taxon>
        <taxon>Xylariomycetidae</taxon>
        <taxon>Xylariales</taxon>
        <taxon>Xylariaceae</taxon>
        <taxon>Anthostomella</taxon>
    </lineage>
</organism>
<sequence length="248" mass="27204">MAGSLAIGRMQAALGQATNELFADYGCALSVIGYFETGQDFLGNLDFKDVVGLSAGDSLYVPRRPRHPRPKYVSYLSPGTSIQALSPFDERPEDCFGRTSMHLSFTEWESPLMHDGAVVQRGVYAVILEAAVQVRDGGDWAADVDILKALNGPLIQRPSDLPPCTHEDSNRSFGKCMALETWGQVIDTPEGILITKSHMNWVARLALAAVLTQHSKVRDQQVFVCQPDTCGRCVVEHVLISRNTIIID</sequence>
<evidence type="ECO:0000313" key="1">
    <source>
        <dbReference type="EMBL" id="CAJ2513448.1"/>
    </source>
</evidence>
<dbReference type="EMBL" id="CAUWAG010000020">
    <property type="protein sequence ID" value="CAJ2513448.1"/>
    <property type="molecule type" value="Genomic_DNA"/>
</dbReference>
<comment type="caution">
    <text evidence="1">The sequence shown here is derived from an EMBL/GenBank/DDBJ whole genome shotgun (WGS) entry which is preliminary data.</text>
</comment>
<dbReference type="AlphaFoldDB" id="A0AAI8VYJ7"/>
<evidence type="ECO:0000313" key="2">
    <source>
        <dbReference type="Proteomes" id="UP001295740"/>
    </source>
</evidence>
<protein>
    <submittedName>
        <fullName evidence="1">Uu.00g015670.m01.CDS01</fullName>
    </submittedName>
</protein>
<proteinExistence type="predicted"/>
<reference evidence="1" key="1">
    <citation type="submission" date="2023-10" db="EMBL/GenBank/DDBJ databases">
        <authorList>
            <person name="Hackl T."/>
        </authorList>
    </citation>
    <scope>NUCLEOTIDE SEQUENCE</scope>
</reference>
<name>A0AAI8VYJ7_9PEZI</name>